<dbReference type="AlphaFoldDB" id="A0AA36N8W5"/>
<reference evidence="1" key="1">
    <citation type="submission" date="2023-08" db="EMBL/GenBank/DDBJ databases">
        <authorList>
            <person name="Chen Y."/>
            <person name="Shah S."/>
            <person name="Dougan E. K."/>
            <person name="Thang M."/>
            <person name="Chan C."/>
        </authorList>
    </citation>
    <scope>NUCLEOTIDE SEQUENCE</scope>
</reference>
<evidence type="ECO:0000313" key="2">
    <source>
        <dbReference type="Proteomes" id="UP001178507"/>
    </source>
</evidence>
<dbReference type="Proteomes" id="UP001178507">
    <property type="component" value="Unassembled WGS sequence"/>
</dbReference>
<comment type="caution">
    <text evidence="1">The sequence shown here is derived from an EMBL/GenBank/DDBJ whole genome shotgun (WGS) entry which is preliminary data.</text>
</comment>
<proteinExistence type="predicted"/>
<evidence type="ECO:0000313" key="1">
    <source>
        <dbReference type="EMBL" id="CAJ1393668.1"/>
    </source>
</evidence>
<protein>
    <submittedName>
        <fullName evidence="1">Uncharacterized protein</fullName>
    </submittedName>
</protein>
<keyword evidence="2" id="KW-1185">Reference proteome</keyword>
<accession>A0AA36N8W5</accession>
<sequence>MDEDLHPANGQRFWWATFANALHAPWWRDLTAADTKHPELIKQRCEEVIRADEQRFGFTQFLLDANNAAPTCYYEAASQNLGGHQYMHNPDAFGYLQFAPFGSTEPCRNVFWLARFVLAQVYQAEVQFLMNEHLGNGSFTSNVADLLGAACTVSNACHSKALLAALSYVDLQIRQKEPGARSGSCVRYAMPGIQNSSWTGGPCFQAFVSYTIQSRRDPAKMRLIQGSIDEARLMSLPDVGQRWNSKDAGWLCLDEVYVREECLEEVSESSTEALMALQFRANVSQRISFDFHLDKTLTLTGLRNGVFDDVTNSLREALEGVRDCLGESLLLRFAIWFRFLVDSAACQVEASVNSGSAQLTMSTCGHFPLSATLFRGPGVQYDSDVITFSSCTHDVVCADLRFENKAGCNYNIWDVKTRARSETPVHINTPWVTVVTNASLLER</sequence>
<gene>
    <name evidence="1" type="ORF">EVOR1521_LOCUS18489</name>
</gene>
<organism evidence="1 2">
    <name type="scientific">Effrenium voratum</name>
    <dbReference type="NCBI Taxonomy" id="2562239"/>
    <lineage>
        <taxon>Eukaryota</taxon>
        <taxon>Sar</taxon>
        <taxon>Alveolata</taxon>
        <taxon>Dinophyceae</taxon>
        <taxon>Suessiales</taxon>
        <taxon>Symbiodiniaceae</taxon>
        <taxon>Effrenium</taxon>
    </lineage>
</organism>
<name>A0AA36N8W5_9DINO</name>
<dbReference type="EMBL" id="CAUJNA010002624">
    <property type="protein sequence ID" value="CAJ1393668.1"/>
    <property type="molecule type" value="Genomic_DNA"/>
</dbReference>